<feature type="region of interest" description="Disordered" evidence="8">
    <location>
        <begin position="149"/>
        <end position="170"/>
    </location>
</feature>
<comment type="function">
    <text evidence="6 7">Catalyzes the conversion of (8S)-3',8-cyclo-7,8-dihydroguanosine 5'-triphosphate to cyclic pyranopterin monophosphate (cPMP).</text>
</comment>
<evidence type="ECO:0000256" key="2">
    <source>
        <dbReference type="ARBA" id="ARBA00005046"/>
    </source>
</evidence>
<dbReference type="KEGG" id="pbor:BSF38_02672"/>
<evidence type="ECO:0000256" key="5">
    <source>
        <dbReference type="ARBA" id="ARBA00023239"/>
    </source>
</evidence>
<dbReference type="Proteomes" id="UP000186309">
    <property type="component" value="Chromosome"/>
</dbReference>
<keyword evidence="4 7" id="KW-0501">Molybdenum cofactor biosynthesis</keyword>
<gene>
    <name evidence="10" type="primary">moaC1</name>
    <name evidence="7" type="synonym">moaC</name>
    <name evidence="10" type="ORF">BSF38_02672</name>
</gene>
<evidence type="ECO:0000256" key="1">
    <source>
        <dbReference type="ARBA" id="ARBA00001637"/>
    </source>
</evidence>
<evidence type="ECO:0000256" key="6">
    <source>
        <dbReference type="ARBA" id="ARBA00055087"/>
    </source>
</evidence>
<dbReference type="InterPro" id="IPR036522">
    <property type="entry name" value="MoaC_sf"/>
</dbReference>
<keyword evidence="5 7" id="KW-0456">Lyase</keyword>
<dbReference type="OrthoDB" id="9794429at2"/>
<dbReference type="RefSeq" id="WP_076346322.1">
    <property type="nucleotide sequence ID" value="NZ_CP019082.1"/>
</dbReference>
<proteinExistence type="inferred from homology"/>
<dbReference type="UniPathway" id="UPA00344"/>
<dbReference type="HAMAP" id="MF_01224_B">
    <property type="entry name" value="MoaC_B"/>
    <property type="match status" value="1"/>
</dbReference>
<dbReference type="InterPro" id="IPR002820">
    <property type="entry name" value="Mopterin_CF_biosynth-C_dom"/>
</dbReference>
<dbReference type="NCBIfam" id="TIGR00581">
    <property type="entry name" value="moaC"/>
    <property type="match status" value="1"/>
</dbReference>
<dbReference type="NCBIfam" id="NF006870">
    <property type="entry name" value="PRK09364.1"/>
    <property type="match status" value="1"/>
</dbReference>
<evidence type="ECO:0000256" key="7">
    <source>
        <dbReference type="HAMAP-Rule" id="MF_01224"/>
    </source>
</evidence>
<feature type="active site" evidence="7">
    <location>
        <position position="127"/>
    </location>
</feature>
<dbReference type="InterPro" id="IPR050105">
    <property type="entry name" value="MoCo_biosynth_MoaA/MoaC"/>
</dbReference>
<dbReference type="Gene3D" id="3.30.70.640">
    <property type="entry name" value="Molybdopterin cofactor biosynthesis C (MoaC) domain"/>
    <property type="match status" value="1"/>
</dbReference>
<dbReference type="InterPro" id="IPR047594">
    <property type="entry name" value="MoaC_bact/euk"/>
</dbReference>
<keyword evidence="11" id="KW-1185">Reference proteome</keyword>
<accession>A0A1U7CQI6</accession>
<feature type="domain" description="Molybdopterin cofactor biosynthesis C (MoaC)" evidence="9">
    <location>
        <begin position="15"/>
        <end position="149"/>
    </location>
</feature>
<evidence type="ECO:0000256" key="8">
    <source>
        <dbReference type="SAM" id="MobiDB-lite"/>
    </source>
</evidence>
<feature type="compositionally biased region" description="Basic and acidic residues" evidence="8">
    <location>
        <begin position="155"/>
        <end position="170"/>
    </location>
</feature>
<sequence length="170" mass="18062">MAELTHFDDRGASRMVDVSAKASSLRTATASGLVRMAAETLALIVDRKLAKGDVLEVARLAGIMAAKRTGELIPLCHPLGLDGVEIDLTPRPPDALEIVATARLNGRTGVEMEAMTAVSIAALTIYDMCKAVDRGMVVERVRLEEKTGGKRGVYRRTDAGDGGEHPPAKP</sequence>
<dbReference type="GO" id="GO:0006777">
    <property type="term" value="P:Mo-molybdopterin cofactor biosynthetic process"/>
    <property type="evidence" value="ECO:0007669"/>
    <property type="project" value="UniProtKB-UniRule"/>
</dbReference>
<dbReference type="SUPFAM" id="SSF55040">
    <property type="entry name" value="Molybdenum cofactor biosynthesis protein C, MoaC"/>
    <property type="match status" value="1"/>
</dbReference>
<organism evidence="10 11">
    <name type="scientific">Paludisphaera borealis</name>
    <dbReference type="NCBI Taxonomy" id="1387353"/>
    <lineage>
        <taxon>Bacteria</taxon>
        <taxon>Pseudomonadati</taxon>
        <taxon>Planctomycetota</taxon>
        <taxon>Planctomycetia</taxon>
        <taxon>Isosphaerales</taxon>
        <taxon>Isosphaeraceae</taxon>
        <taxon>Paludisphaera</taxon>
    </lineage>
</organism>
<evidence type="ECO:0000313" key="10">
    <source>
        <dbReference type="EMBL" id="APW61168.1"/>
    </source>
</evidence>
<dbReference type="STRING" id="1387353.BSF38_02672"/>
<dbReference type="EC" id="4.6.1.17" evidence="3 7"/>
<dbReference type="EMBL" id="CP019082">
    <property type="protein sequence ID" value="APW61168.1"/>
    <property type="molecule type" value="Genomic_DNA"/>
</dbReference>
<feature type="binding site" evidence="7">
    <location>
        <begin position="75"/>
        <end position="77"/>
    </location>
    <ligand>
        <name>substrate</name>
    </ligand>
</feature>
<name>A0A1U7CQI6_9BACT</name>
<evidence type="ECO:0000259" key="9">
    <source>
        <dbReference type="Pfam" id="PF01967"/>
    </source>
</evidence>
<comment type="pathway">
    <text evidence="2 7">Cofactor biosynthesis; molybdopterin biosynthesis.</text>
</comment>
<comment type="similarity">
    <text evidence="7">Belongs to the MoaC family.</text>
</comment>
<comment type="catalytic activity">
    <reaction evidence="1 7">
        <text>(8S)-3',8-cyclo-7,8-dihydroguanosine 5'-triphosphate = cyclic pyranopterin phosphate + diphosphate</text>
        <dbReference type="Rhea" id="RHEA:49580"/>
        <dbReference type="ChEBI" id="CHEBI:33019"/>
        <dbReference type="ChEBI" id="CHEBI:59648"/>
        <dbReference type="ChEBI" id="CHEBI:131766"/>
        <dbReference type="EC" id="4.6.1.17"/>
    </reaction>
</comment>
<dbReference type="InterPro" id="IPR023045">
    <property type="entry name" value="MoaC"/>
</dbReference>
<dbReference type="PANTHER" id="PTHR22960">
    <property type="entry name" value="MOLYBDOPTERIN COFACTOR SYNTHESIS PROTEIN A"/>
    <property type="match status" value="1"/>
</dbReference>
<comment type="subunit">
    <text evidence="7">Homohexamer; trimer of dimers.</text>
</comment>
<dbReference type="Pfam" id="PF01967">
    <property type="entry name" value="MoaC"/>
    <property type="match status" value="1"/>
</dbReference>
<dbReference type="GO" id="GO:0061799">
    <property type="term" value="F:cyclic pyranopterin monophosphate synthase activity"/>
    <property type="evidence" value="ECO:0007669"/>
    <property type="project" value="UniProtKB-UniRule"/>
</dbReference>
<evidence type="ECO:0000313" key="11">
    <source>
        <dbReference type="Proteomes" id="UP000186309"/>
    </source>
</evidence>
<feature type="binding site" evidence="7">
    <location>
        <begin position="112"/>
        <end position="113"/>
    </location>
    <ligand>
        <name>substrate</name>
    </ligand>
</feature>
<dbReference type="AlphaFoldDB" id="A0A1U7CQI6"/>
<evidence type="ECO:0000256" key="4">
    <source>
        <dbReference type="ARBA" id="ARBA00023150"/>
    </source>
</evidence>
<dbReference type="CDD" id="cd01420">
    <property type="entry name" value="MoaC_PE"/>
    <property type="match status" value="1"/>
</dbReference>
<evidence type="ECO:0000256" key="3">
    <source>
        <dbReference type="ARBA" id="ARBA00012575"/>
    </source>
</evidence>
<protein>
    <recommendedName>
        <fullName evidence="3 7">Cyclic pyranopterin monophosphate synthase</fullName>
        <ecNumber evidence="3 7">4.6.1.17</ecNumber>
    </recommendedName>
    <alternativeName>
        <fullName evidence="7">Molybdenum cofactor biosynthesis protein C</fullName>
    </alternativeName>
</protein>
<dbReference type="PANTHER" id="PTHR22960:SF29">
    <property type="entry name" value="CYCLIC PYRANOPTERIN MONOPHOSPHATE SYNTHASE"/>
    <property type="match status" value="1"/>
</dbReference>
<reference evidence="11" key="1">
    <citation type="submission" date="2016-12" db="EMBL/GenBank/DDBJ databases">
        <title>Comparative genomics of four Isosphaeraceae planctomycetes: a common pool of plasmids and glycoside hydrolase genes.</title>
        <authorList>
            <person name="Ivanova A."/>
        </authorList>
    </citation>
    <scope>NUCLEOTIDE SEQUENCE [LARGE SCALE GENOMIC DNA]</scope>
    <source>
        <strain evidence="11">PX4</strain>
    </source>
</reference>